<dbReference type="InterPro" id="IPR050469">
    <property type="entry name" value="Diguanylate_Cyclase"/>
</dbReference>
<sequence>MQQTEQTLLEQMHISELDIEYRKQLLNFTAEHAAALAACLPLISERIDALVDAFYQAQTSVDEIALLIGDADTLGRLRTAQRRYILDLFSGAYDVDYVNNRLRIGMVHKRIGVEPRLYLAGIHELKGLLVGALRRGLGDGPQCAAVLDALDKLVIFDVTLVFETYIRSLVAEIETAKNKSDRYARSLEEKVSQRTQQLEQLSRIDPLTGVYNRRYLAESLAATLRAAQRRGEPVTLVYLDVDDFKGINDKFGHPRGDEVLRGVGEILRSICRTEDLSYRYGGDEFCVVLPNCTVAAAEAAFCRRLVQLMAEQLPGVSLSIGVDQTGPEDYDLPETLISRADARMYQAKHAARQQAPDAEESGGGAAAGRPAVEGAP</sequence>
<dbReference type="GO" id="GO:0019825">
    <property type="term" value="F:oxygen binding"/>
    <property type="evidence" value="ECO:0007669"/>
    <property type="project" value="InterPro"/>
</dbReference>
<dbReference type="PANTHER" id="PTHR45138:SF9">
    <property type="entry name" value="DIGUANYLATE CYCLASE DGCM-RELATED"/>
    <property type="match status" value="1"/>
</dbReference>
<dbReference type="InterPro" id="IPR029787">
    <property type="entry name" value="Nucleotide_cyclase"/>
</dbReference>
<evidence type="ECO:0000313" key="7">
    <source>
        <dbReference type="EMBL" id="QEL63827.1"/>
    </source>
</evidence>
<evidence type="ECO:0000313" key="8">
    <source>
        <dbReference type="Proteomes" id="UP000323671"/>
    </source>
</evidence>
<evidence type="ECO:0000256" key="2">
    <source>
        <dbReference type="ARBA" id="ARBA00015125"/>
    </source>
</evidence>
<organism evidence="7 8">
    <name type="scientific">Oryzomicrobium terrae</name>
    <dbReference type="NCBI Taxonomy" id="1735038"/>
    <lineage>
        <taxon>Bacteria</taxon>
        <taxon>Pseudomonadati</taxon>
        <taxon>Pseudomonadota</taxon>
        <taxon>Betaproteobacteria</taxon>
        <taxon>Rhodocyclales</taxon>
        <taxon>Rhodocyclaceae</taxon>
        <taxon>Oryzomicrobium</taxon>
    </lineage>
</organism>
<dbReference type="SUPFAM" id="SSF55073">
    <property type="entry name" value="Nucleotide cyclase"/>
    <property type="match status" value="1"/>
</dbReference>
<protein>
    <recommendedName>
        <fullName evidence="2">Diguanylate cyclase DosC</fullName>
        <ecNumber evidence="1">2.7.7.65</ecNumber>
    </recommendedName>
    <alternativeName>
        <fullName evidence="3">Direct oxygen-sensing cyclase</fullName>
    </alternativeName>
</protein>
<dbReference type="Proteomes" id="UP000323671">
    <property type="component" value="Chromosome"/>
</dbReference>
<evidence type="ECO:0000256" key="5">
    <source>
        <dbReference type="SAM" id="MobiDB-lite"/>
    </source>
</evidence>
<dbReference type="GO" id="GO:0052621">
    <property type="term" value="F:diguanylate cyclase activity"/>
    <property type="evidence" value="ECO:0007669"/>
    <property type="project" value="UniProtKB-EC"/>
</dbReference>
<dbReference type="Pfam" id="PF11563">
    <property type="entry name" value="Protoglobin"/>
    <property type="match status" value="1"/>
</dbReference>
<evidence type="ECO:0000256" key="4">
    <source>
        <dbReference type="ARBA" id="ARBA00034247"/>
    </source>
</evidence>
<dbReference type="SUPFAM" id="SSF46458">
    <property type="entry name" value="Globin-like"/>
    <property type="match status" value="1"/>
</dbReference>
<dbReference type="EMBL" id="CP022579">
    <property type="protein sequence ID" value="QEL63827.1"/>
    <property type="molecule type" value="Genomic_DNA"/>
</dbReference>
<comment type="catalytic activity">
    <reaction evidence="4">
        <text>2 GTP = 3',3'-c-di-GMP + 2 diphosphate</text>
        <dbReference type="Rhea" id="RHEA:24898"/>
        <dbReference type="ChEBI" id="CHEBI:33019"/>
        <dbReference type="ChEBI" id="CHEBI:37565"/>
        <dbReference type="ChEBI" id="CHEBI:58805"/>
        <dbReference type="EC" id="2.7.7.65"/>
    </reaction>
</comment>
<dbReference type="FunFam" id="3.30.70.270:FF:000001">
    <property type="entry name" value="Diguanylate cyclase domain protein"/>
    <property type="match status" value="1"/>
</dbReference>
<dbReference type="AlphaFoldDB" id="A0A5C1E6A3"/>
<dbReference type="PANTHER" id="PTHR45138">
    <property type="entry name" value="REGULATORY COMPONENTS OF SENSORY TRANSDUCTION SYSTEM"/>
    <property type="match status" value="1"/>
</dbReference>
<dbReference type="InterPro" id="IPR000160">
    <property type="entry name" value="GGDEF_dom"/>
</dbReference>
<name>A0A5C1E6A3_9RHOO</name>
<dbReference type="GO" id="GO:0020037">
    <property type="term" value="F:heme binding"/>
    <property type="evidence" value="ECO:0007669"/>
    <property type="project" value="InterPro"/>
</dbReference>
<dbReference type="InterPro" id="IPR043128">
    <property type="entry name" value="Rev_trsase/Diguanyl_cyclase"/>
</dbReference>
<dbReference type="KEGG" id="otr:OTERR_03510"/>
<dbReference type="Gene3D" id="1.10.490.10">
    <property type="entry name" value="Globins"/>
    <property type="match status" value="1"/>
</dbReference>
<keyword evidence="8" id="KW-1185">Reference proteome</keyword>
<dbReference type="PROSITE" id="PS50887">
    <property type="entry name" value="GGDEF"/>
    <property type="match status" value="1"/>
</dbReference>
<feature type="domain" description="GGDEF" evidence="6">
    <location>
        <begin position="232"/>
        <end position="360"/>
    </location>
</feature>
<reference evidence="7 8" key="1">
    <citation type="submission" date="2017-07" db="EMBL/GenBank/DDBJ databases">
        <title>Complete genome sequence of Oryzomicrobium terrae TPP412.</title>
        <authorList>
            <person name="Chiu L.-W."/>
            <person name="Lo K.-J."/>
            <person name="Tsai Y.-M."/>
            <person name="Lin S.-S."/>
            <person name="Kuo C.-H."/>
            <person name="Liu C.-T."/>
        </authorList>
    </citation>
    <scope>NUCLEOTIDE SEQUENCE [LARGE SCALE GENOMIC DNA]</scope>
    <source>
        <strain evidence="7 8">TPP412</strain>
    </source>
</reference>
<dbReference type="RefSeq" id="WP_149424669.1">
    <property type="nucleotide sequence ID" value="NZ_CP022579.1"/>
</dbReference>
<accession>A0A5C1E6A3</accession>
<dbReference type="InterPro" id="IPR012292">
    <property type="entry name" value="Globin/Proto"/>
</dbReference>
<dbReference type="CDD" id="cd01949">
    <property type="entry name" value="GGDEF"/>
    <property type="match status" value="1"/>
</dbReference>
<feature type="compositionally biased region" description="Low complexity" evidence="5">
    <location>
        <begin position="367"/>
        <end position="376"/>
    </location>
</feature>
<feature type="region of interest" description="Disordered" evidence="5">
    <location>
        <begin position="348"/>
        <end position="376"/>
    </location>
</feature>
<evidence type="ECO:0000259" key="6">
    <source>
        <dbReference type="PROSITE" id="PS50887"/>
    </source>
</evidence>
<dbReference type="Pfam" id="PF00990">
    <property type="entry name" value="GGDEF"/>
    <property type="match status" value="1"/>
</dbReference>
<dbReference type="SMART" id="SM00267">
    <property type="entry name" value="GGDEF"/>
    <property type="match status" value="1"/>
</dbReference>
<dbReference type="Gene3D" id="3.30.70.270">
    <property type="match status" value="1"/>
</dbReference>
<evidence type="ECO:0000256" key="3">
    <source>
        <dbReference type="ARBA" id="ARBA00029839"/>
    </source>
</evidence>
<gene>
    <name evidence="7" type="ORF">OTERR_03510</name>
</gene>
<proteinExistence type="predicted"/>
<dbReference type="EC" id="2.7.7.65" evidence="1"/>
<dbReference type="NCBIfam" id="TIGR00254">
    <property type="entry name" value="GGDEF"/>
    <property type="match status" value="1"/>
</dbReference>
<dbReference type="InterPro" id="IPR009050">
    <property type="entry name" value="Globin-like_sf"/>
</dbReference>
<dbReference type="InterPro" id="IPR044398">
    <property type="entry name" value="Globin-sensor_dom"/>
</dbReference>
<evidence type="ECO:0000256" key="1">
    <source>
        <dbReference type="ARBA" id="ARBA00012528"/>
    </source>
</evidence>